<dbReference type="Gene3D" id="1.25.40.10">
    <property type="entry name" value="Tetratricopeptide repeat domain"/>
    <property type="match status" value="1"/>
</dbReference>
<dbReference type="GO" id="GO:0016192">
    <property type="term" value="P:vesicle-mediated transport"/>
    <property type="evidence" value="ECO:0007669"/>
    <property type="project" value="UniProtKB-ARBA"/>
</dbReference>
<dbReference type="EMBL" id="QOVW01000007">
    <property type="protein sequence ID" value="RDB37144.1"/>
    <property type="molecule type" value="Genomic_DNA"/>
</dbReference>
<dbReference type="GO" id="GO:0012505">
    <property type="term" value="C:endomembrane system"/>
    <property type="evidence" value="ECO:0007669"/>
    <property type="project" value="UniProtKB-ARBA"/>
</dbReference>
<proteinExistence type="predicted"/>
<protein>
    <submittedName>
        <fullName evidence="1">Uncharacterized protein</fullName>
    </submittedName>
</protein>
<keyword evidence="2" id="KW-1185">Reference proteome</keyword>
<dbReference type="Proteomes" id="UP000253934">
    <property type="component" value="Unassembled WGS sequence"/>
</dbReference>
<organism evidence="1 2">
    <name type="scientific">Spirobacillus cienkowskii</name>
    <dbReference type="NCBI Taxonomy" id="495820"/>
    <lineage>
        <taxon>Bacteria</taxon>
        <taxon>Pseudomonadati</taxon>
        <taxon>Bdellovibrionota</taxon>
        <taxon>Oligoflexia</taxon>
        <taxon>Silvanigrellales</taxon>
        <taxon>Spirobacillus</taxon>
    </lineage>
</organism>
<evidence type="ECO:0000313" key="1">
    <source>
        <dbReference type="EMBL" id="RDB37144.1"/>
    </source>
</evidence>
<dbReference type="SUPFAM" id="SSF48452">
    <property type="entry name" value="TPR-like"/>
    <property type="match status" value="2"/>
</dbReference>
<comment type="caution">
    <text evidence="1">The sequence shown here is derived from an EMBL/GenBank/DDBJ whole genome shotgun (WGS) entry which is preliminary data.</text>
</comment>
<accession>A0A369KZI5</accession>
<dbReference type="GO" id="GO:0032991">
    <property type="term" value="C:protein-containing complex"/>
    <property type="evidence" value="ECO:0007669"/>
    <property type="project" value="UniProtKB-ARBA"/>
</dbReference>
<dbReference type="InterPro" id="IPR015374">
    <property type="entry name" value="ChAPs"/>
</dbReference>
<dbReference type="InterPro" id="IPR011990">
    <property type="entry name" value="TPR-like_helical_dom_sf"/>
</dbReference>
<dbReference type="Pfam" id="PF09295">
    <property type="entry name" value="ChAPs"/>
    <property type="match status" value="1"/>
</dbReference>
<evidence type="ECO:0000313" key="2">
    <source>
        <dbReference type="Proteomes" id="UP000253934"/>
    </source>
</evidence>
<gene>
    <name evidence="1" type="ORF">DCC88_01515</name>
</gene>
<reference evidence="1" key="1">
    <citation type="submission" date="2018-04" db="EMBL/GenBank/DDBJ databases">
        <title>Draft genome sequence of the Candidatus Spirobacillus cienkowskii, a pathogen of freshwater Daphnia species, reconstructed from hemolymph metagenomic reads.</title>
        <authorList>
            <person name="Bresciani L."/>
            <person name="Lemos L.N."/>
            <person name="Wale N."/>
            <person name="Lin J.Y."/>
            <person name="Fernandes G.R."/>
            <person name="Duffy M.A."/>
            <person name="Rodrigues J.M."/>
        </authorList>
    </citation>
    <scope>NUCLEOTIDE SEQUENCE [LARGE SCALE GENOMIC DNA]</scope>
    <source>
        <strain evidence="1">Binning01</strain>
    </source>
</reference>
<name>A0A369KZI5_9BACT</name>
<dbReference type="AlphaFoldDB" id="A0A369KZI5"/>
<dbReference type="GO" id="GO:0005737">
    <property type="term" value="C:cytoplasm"/>
    <property type="evidence" value="ECO:0007669"/>
    <property type="project" value="UniProtKB-ARBA"/>
</dbReference>
<sequence length="375" mass="43662">MNPFFIIVVLTYCFLVSCVNSRESKKILGKNSTSINADSQLLRLSYQPALFYYPDSSIRSQRKMLNENNIPQSIIEYMKPRKEIDQLLEKNRLDFRIFQFEPNESNIIFNALQFLRQGDYQSVIEKSRLVLNELQVNDSYLPIEAYSLSPYKEASLLLALAYIQTGDEIGAVQILEKLVENSKNWSPIYVVLSEYYYNKKYYLLSLDVSNRGVDLAIDKNPYLYILQTKSNFALGDKKNARISINRGELLFPNNNEIILWKGILEHFEGNNEQSCQYFLDSYFLDKKNPYSAHNYSYCLIKDSQFEKANEVLELAISNFPSNAHLYYLKGVLENSRGSFSAAQKSWQAYLSLIDENDPNYKIIYFKLSQMVYSNK</sequence>